<evidence type="ECO:0000313" key="1">
    <source>
        <dbReference type="EMBL" id="KAG9218338.1"/>
    </source>
</evidence>
<protein>
    <submittedName>
        <fullName evidence="1">Uncharacterized protein</fullName>
    </submittedName>
</protein>
<dbReference type="Proteomes" id="UP000824881">
    <property type="component" value="Unassembled WGS sequence"/>
</dbReference>
<sequence>MACGCLALDLASLHSLLSRPISLSRPRLSSANAHSRSQTLSRSLANPPLSSLSVPPKRNRSRNFDCTSASSSNPHSSRRSSIPSPTPLPSQPSLTHTSSPTAQTVHSHSRTSQSRERSPLEPRYEI</sequence>
<gene>
    <name evidence="1" type="ORF">CCMSSC00406_0007291</name>
</gene>
<proteinExistence type="predicted"/>
<reference evidence="1 2" key="1">
    <citation type="journal article" date="2021" name="Appl. Environ. Microbiol.">
        <title>Genetic linkage and physical mapping for an oyster mushroom Pleurotus cornucopiae and QTL analysis for the trait cap color.</title>
        <authorList>
            <person name="Zhang Y."/>
            <person name="Gao W."/>
            <person name="Sonnenberg A."/>
            <person name="Chen Q."/>
            <person name="Zhang J."/>
            <person name="Huang C."/>
        </authorList>
    </citation>
    <scope>NUCLEOTIDE SEQUENCE [LARGE SCALE GENOMIC DNA]</scope>
    <source>
        <strain evidence="1">CCMSSC00406</strain>
    </source>
</reference>
<name>A0ACB7ILE1_PLECO</name>
<evidence type="ECO:0000313" key="2">
    <source>
        <dbReference type="Proteomes" id="UP000824881"/>
    </source>
</evidence>
<keyword evidence="2" id="KW-1185">Reference proteome</keyword>
<organism evidence="1 2">
    <name type="scientific">Pleurotus cornucopiae</name>
    <name type="common">Cornucopia mushroom</name>
    <dbReference type="NCBI Taxonomy" id="5321"/>
    <lineage>
        <taxon>Eukaryota</taxon>
        <taxon>Fungi</taxon>
        <taxon>Dikarya</taxon>
        <taxon>Basidiomycota</taxon>
        <taxon>Agaricomycotina</taxon>
        <taxon>Agaricomycetes</taxon>
        <taxon>Agaricomycetidae</taxon>
        <taxon>Agaricales</taxon>
        <taxon>Pleurotineae</taxon>
        <taxon>Pleurotaceae</taxon>
        <taxon>Pleurotus</taxon>
    </lineage>
</organism>
<dbReference type="EMBL" id="WQMT02000010">
    <property type="protein sequence ID" value="KAG9218338.1"/>
    <property type="molecule type" value="Genomic_DNA"/>
</dbReference>
<comment type="caution">
    <text evidence="1">The sequence shown here is derived from an EMBL/GenBank/DDBJ whole genome shotgun (WGS) entry which is preliminary data.</text>
</comment>
<accession>A0ACB7ILE1</accession>